<dbReference type="RefSeq" id="WP_025421307.1">
    <property type="nucleotide sequence ID" value="NZ_CP006569.1"/>
</dbReference>
<gene>
    <name evidence="3" type="ORF">Sant_1105</name>
</gene>
<keyword evidence="1" id="KW-0732">Signal</keyword>
<sequence length="424" mass="46109">MSSLRISALVCALILPYAALAQRPAQAPLPQTLEATTLANSQPAFSALDSNIVQHLRHALAGNGGKLDRASLDDADQTPQQADKAWLRQSGYDFAYPANQQAGITLLETFNSLSPTLQQESLARVTSINQNATRGLRQQALVDAEGIPYLYFLADALGPRLGNAFINAYDKGELGKAAALIKASEVSTSAAKKHFNYPRPFLPPGNRILPVPDDIVVQDNHPYTADGGAFPSGHTNTGYTDALLLAEMIPERFVPLVDRGAKYGYSRLVLGVHYPLDVIGSRMVAERNVAHYLNDPAYRRLFEQAKLQLRSALEKECGTTIAQCAQTGQEGDPYAQSGMTAFYRYTMTYQLPRASVTRAQAVTVPAGAEVLLAFPLPELSASQRRALMVRTMIDDGYPLSGGQGEQNFWQRLNLHEAVLRAHAG</sequence>
<dbReference type="HOGENOM" id="CLU_016419_0_0_6"/>
<feature type="signal peptide" evidence="1">
    <location>
        <begin position="1"/>
        <end position="21"/>
    </location>
</feature>
<dbReference type="PATRIC" id="fig|1239307.3.peg.1184"/>
<dbReference type="InterPro" id="IPR000326">
    <property type="entry name" value="PAP2/HPO"/>
</dbReference>
<evidence type="ECO:0000256" key="1">
    <source>
        <dbReference type="SAM" id="SignalP"/>
    </source>
</evidence>
<dbReference type="InterPro" id="IPR001011">
    <property type="entry name" value="Acid_Pase_classA_bac"/>
</dbReference>
<dbReference type="AlphaFoldDB" id="W0HUH0"/>
<feature type="domain" description="Phosphatidic acid phosphatase type 2/haloperoxidase" evidence="2">
    <location>
        <begin position="174"/>
        <end position="293"/>
    </location>
</feature>
<dbReference type="KEGG" id="sod:Sant_1105"/>
<dbReference type="InterPro" id="IPR036938">
    <property type="entry name" value="PAP2/HPO_sf"/>
</dbReference>
<dbReference type="SMART" id="SM00014">
    <property type="entry name" value="acidPPc"/>
    <property type="match status" value="1"/>
</dbReference>
<feature type="chain" id="PRO_5004789658" evidence="1">
    <location>
        <begin position="22"/>
        <end position="424"/>
    </location>
</feature>
<dbReference type="GO" id="GO:0030288">
    <property type="term" value="C:outer membrane-bounded periplasmic space"/>
    <property type="evidence" value="ECO:0007669"/>
    <property type="project" value="InterPro"/>
</dbReference>
<organism evidence="3 4">
    <name type="scientific">Sodalis praecaptivus</name>
    <dbReference type="NCBI Taxonomy" id="1239307"/>
    <lineage>
        <taxon>Bacteria</taxon>
        <taxon>Pseudomonadati</taxon>
        <taxon>Pseudomonadota</taxon>
        <taxon>Gammaproteobacteria</taxon>
        <taxon>Enterobacterales</taxon>
        <taxon>Bruguierivoracaceae</taxon>
        <taxon>Sodalis</taxon>
    </lineage>
</organism>
<proteinExistence type="predicted"/>
<name>W0HUH0_9GAMM</name>
<dbReference type="Proteomes" id="UP000019028">
    <property type="component" value="Chromosome"/>
</dbReference>
<dbReference type="EMBL" id="CP006569">
    <property type="protein sequence ID" value="AHF76177.1"/>
    <property type="molecule type" value="Genomic_DNA"/>
</dbReference>
<dbReference type="GO" id="GO:0003993">
    <property type="term" value="F:acid phosphatase activity"/>
    <property type="evidence" value="ECO:0007669"/>
    <property type="project" value="InterPro"/>
</dbReference>
<dbReference type="Pfam" id="PF01569">
    <property type="entry name" value="PAP2"/>
    <property type="match status" value="1"/>
</dbReference>
<dbReference type="CDD" id="cd03397">
    <property type="entry name" value="PAP2_acid_phosphatase"/>
    <property type="match status" value="1"/>
</dbReference>
<evidence type="ECO:0000313" key="4">
    <source>
        <dbReference type="Proteomes" id="UP000019028"/>
    </source>
</evidence>
<dbReference type="SUPFAM" id="SSF48317">
    <property type="entry name" value="Acid phosphatase/Vanadium-dependent haloperoxidase"/>
    <property type="match status" value="1"/>
</dbReference>
<dbReference type="Gene3D" id="1.20.144.10">
    <property type="entry name" value="Phosphatidic acid phosphatase type 2/haloperoxidase"/>
    <property type="match status" value="1"/>
</dbReference>
<evidence type="ECO:0000313" key="3">
    <source>
        <dbReference type="EMBL" id="AHF76177.1"/>
    </source>
</evidence>
<evidence type="ECO:0000259" key="2">
    <source>
        <dbReference type="SMART" id="SM00014"/>
    </source>
</evidence>
<reference evidence="3 4" key="1">
    <citation type="journal article" date="2014" name="Genome Biol. Evol.">
        <title>Genome degeneration and adaptation in a nascent stage of symbiosis.</title>
        <authorList>
            <person name="Oakeson K.F."/>
            <person name="Gil R."/>
            <person name="Clayton A.L."/>
            <person name="Dunn D.M."/>
            <person name="von Niederhausern A.C."/>
            <person name="Hamil C."/>
            <person name="Aoyagi A."/>
            <person name="Duval B."/>
            <person name="Baca A."/>
            <person name="Silva F.J."/>
            <person name="Vallier A."/>
            <person name="Jackson D.G."/>
            <person name="Latorre A."/>
            <person name="Weiss R.B."/>
            <person name="Heddi A."/>
            <person name="Moya A."/>
            <person name="Dale C."/>
        </authorList>
    </citation>
    <scope>NUCLEOTIDE SEQUENCE [LARGE SCALE GENOMIC DNA]</scope>
    <source>
        <strain evidence="3 4">HS1</strain>
    </source>
</reference>
<protein>
    <submittedName>
        <fullName evidence="3">Putative phosphoesterase PA-phosphatase related protein</fullName>
    </submittedName>
</protein>
<keyword evidence="4" id="KW-1185">Reference proteome</keyword>
<dbReference type="OrthoDB" id="9780507at2"/>
<accession>W0HUH0</accession>